<dbReference type="SUPFAM" id="SSF49417">
    <property type="entry name" value="p53-like transcription factors"/>
    <property type="match status" value="1"/>
</dbReference>
<organism evidence="9 10">
    <name type="scientific">Strigamia maritima</name>
    <name type="common">European centipede</name>
    <name type="synonym">Geophilus maritimus</name>
    <dbReference type="NCBI Taxonomy" id="126957"/>
    <lineage>
        <taxon>Eukaryota</taxon>
        <taxon>Metazoa</taxon>
        <taxon>Ecdysozoa</taxon>
        <taxon>Arthropoda</taxon>
        <taxon>Myriapoda</taxon>
        <taxon>Chilopoda</taxon>
        <taxon>Pleurostigmophora</taxon>
        <taxon>Geophilomorpha</taxon>
        <taxon>Linotaeniidae</taxon>
        <taxon>Strigamia</taxon>
    </lineage>
</organism>
<evidence type="ECO:0000313" key="9">
    <source>
        <dbReference type="EnsemblMetazoa" id="SMAR009230-PA"/>
    </source>
</evidence>
<dbReference type="PRINTS" id="PR00937">
    <property type="entry name" value="TBOX"/>
</dbReference>
<keyword evidence="10" id="KW-1185">Reference proteome</keyword>
<evidence type="ECO:0000256" key="7">
    <source>
        <dbReference type="SAM" id="MobiDB-lite"/>
    </source>
</evidence>
<feature type="region of interest" description="Disordered" evidence="7">
    <location>
        <begin position="169"/>
        <end position="194"/>
    </location>
</feature>
<dbReference type="AlphaFoldDB" id="T1J6G1"/>
<dbReference type="GO" id="GO:0005634">
    <property type="term" value="C:nucleus"/>
    <property type="evidence" value="ECO:0007669"/>
    <property type="project" value="UniProtKB-SubCell"/>
</dbReference>
<reference evidence="9" key="2">
    <citation type="submission" date="2015-02" db="UniProtKB">
        <authorList>
            <consortium name="EnsemblMetazoa"/>
        </authorList>
    </citation>
    <scope>IDENTIFICATION</scope>
</reference>
<dbReference type="PROSITE" id="PS01264">
    <property type="entry name" value="TBOX_2"/>
    <property type="match status" value="1"/>
</dbReference>
<dbReference type="Pfam" id="PF00907">
    <property type="entry name" value="T-box"/>
    <property type="match status" value="1"/>
</dbReference>
<dbReference type="PROSITE" id="PS50252">
    <property type="entry name" value="TBOX_3"/>
    <property type="match status" value="1"/>
</dbReference>
<evidence type="ECO:0000313" key="10">
    <source>
        <dbReference type="Proteomes" id="UP000014500"/>
    </source>
</evidence>
<comment type="caution">
    <text evidence="6">Lacks conserved residue(s) required for the propagation of feature annotation.</text>
</comment>
<dbReference type="InterPro" id="IPR036960">
    <property type="entry name" value="T-box_sf"/>
</dbReference>
<dbReference type="GO" id="GO:0045893">
    <property type="term" value="P:positive regulation of DNA-templated transcription"/>
    <property type="evidence" value="ECO:0007669"/>
    <property type="project" value="InterPro"/>
</dbReference>
<keyword evidence="2" id="KW-0805">Transcription regulation</keyword>
<keyword evidence="3 6" id="KW-0238">DNA-binding</keyword>
<dbReference type="GO" id="GO:0000785">
    <property type="term" value="C:chromatin"/>
    <property type="evidence" value="ECO:0007669"/>
    <property type="project" value="TreeGrafter"/>
</dbReference>
<dbReference type="InterPro" id="IPR018186">
    <property type="entry name" value="TF_T-box_CS"/>
</dbReference>
<dbReference type="Gene3D" id="2.60.40.820">
    <property type="entry name" value="Transcription factor, T-box"/>
    <property type="match status" value="1"/>
</dbReference>
<feature type="domain" description="T-box" evidence="8">
    <location>
        <begin position="204"/>
        <end position="386"/>
    </location>
</feature>
<dbReference type="PROSITE" id="PS01283">
    <property type="entry name" value="TBOX_1"/>
    <property type="match status" value="1"/>
</dbReference>
<evidence type="ECO:0000256" key="6">
    <source>
        <dbReference type="PROSITE-ProRule" id="PRU00201"/>
    </source>
</evidence>
<dbReference type="InterPro" id="IPR046360">
    <property type="entry name" value="T-box_DNA-bd"/>
</dbReference>
<comment type="subcellular location">
    <subcellularLocation>
        <location evidence="1 6">Nucleus</location>
    </subcellularLocation>
</comment>
<name>T1J6G1_STRMM</name>
<dbReference type="InterPro" id="IPR001699">
    <property type="entry name" value="TF_T-box"/>
</dbReference>
<accession>T1J6G1</accession>
<dbReference type="PANTHER" id="PTHR11267">
    <property type="entry name" value="T-BOX PROTEIN-RELATED"/>
    <property type="match status" value="1"/>
</dbReference>
<evidence type="ECO:0000256" key="5">
    <source>
        <dbReference type="ARBA" id="ARBA00023242"/>
    </source>
</evidence>
<dbReference type="EnsemblMetazoa" id="SMAR009230-RA">
    <property type="protein sequence ID" value="SMAR009230-PA"/>
    <property type="gene ID" value="SMAR009230"/>
</dbReference>
<keyword evidence="4" id="KW-0804">Transcription</keyword>
<dbReference type="OMA" id="ADYILMM"/>
<dbReference type="SMART" id="SM00425">
    <property type="entry name" value="TBOX"/>
    <property type="match status" value="1"/>
</dbReference>
<evidence type="ECO:0000256" key="3">
    <source>
        <dbReference type="ARBA" id="ARBA00023125"/>
    </source>
</evidence>
<sequence length="547" mass="60920">MEPFSHWLPLTANDHLVPVLFPTIGPIVPSKAESHSNPTSLLALASIRHVRNIGSSLGMRRRQLQENDSECGCSSPFPRSIGFSIAALMGEPSSHDSFVGSTSTGLGRDCCYDWGPPYETPQPVKDMEACLLNASRVTVVQDLGGQYNDHHQTSHRIISKDRGLIQGKNVDENCDDGNKSATASPHSAPKKPMHPKLVGVTISLEMKALWDEFNELGTEMIVTKAGRRMFPTFQVKIFGMDSMADYIVMMDFVPVDDKRYRYAFHSSSWVVAGKADPNMPPRIHVHPDSPAKGGQWMKQMISFDKLKLTNNQLDDNGHIILNSMHRYQPRCHVVFINPKGEDASHTENFKTFVFPETKFTAVTAYQNHRITQLKIASNPFAKGFRDCDPDECVVEVLNHLQPVQRMRNHHRPSSVQQLLIPSSTAYGNCNVKDTKTDDEQHQPEAGSGLLTRMMNPSLHPHVQQFSVVGQPYTGDLCNYGPLYAHDGVYSSANSYSSVKSRAHAQSPYSRSPTAVYSSPPGYHQGFGSSNVYAATRARPNTYEYNTR</sequence>
<dbReference type="FunFam" id="2.60.40.820:FF:000006">
    <property type="entry name" value="T-box transcription factor"/>
    <property type="match status" value="1"/>
</dbReference>
<evidence type="ECO:0000256" key="2">
    <source>
        <dbReference type="ARBA" id="ARBA00023015"/>
    </source>
</evidence>
<dbReference type="PANTHER" id="PTHR11267:SF195">
    <property type="entry name" value="OPTOMOTOR-BLIND-RELATED-GENE-1, ISOFORM A"/>
    <property type="match status" value="1"/>
</dbReference>
<evidence type="ECO:0000259" key="8">
    <source>
        <dbReference type="PROSITE" id="PS50252"/>
    </source>
</evidence>
<protein>
    <recommendedName>
        <fullName evidence="8">T-box domain-containing protein</fullName>
    </recommendedName>
</protein>
<dbReference type="STRING" id="126957.T1J6G1"/>
<keyword evidence="5 6" id="KW-0539">Nucleus</keyword>
<dbReference type="GO" id="GO:0000978">
    <property type="term" value="F:RNA polymerase II cis-regulatory region sequence-specific DNA binding"/>
    <property type="evidence" value="ECO:0007669"/>
    <property type="project" value="InterPro"/>
</dbReference>
<dbReference type="GO" id="GO:0000981">
    <property type="term" value="F:DNA-binding transcription factor activity, RNA polymerase II-specific"/>
    <property type="evidence" value="ECO:0007669"/>
    <property type="project" value="TreeGrafter"/>
</dbReference>
<dbReference type="eggNOG" id="KOG3586">
    <property type="taxonomic scope" value="Eukaryota"/>
</dbReference>
<evidence type="ECO:0000256" key="1">
    <source>
        <dbReference type="ARBA" id="ARBA00004123"/>
    </source>
</evidence>
<evidence type="ECO:0000256" key="4">
    <source>
        <dbReference type="ARBA" id="ARBA00023163"/>
    </source>
</evidence>
<dbReference type="EMBL" id="JH431878">
    <property type="status" value="NOT_ANNOTATED_CDS"/>
    <property type="molecule type" value="Genomic_DNA"/>
</dbReference>
<dbReference type="CDD" id="cd20187">
    <property type="entry name" value="T-box_TBX1_10-like"/>
    <property type="match status" value="1"/>
</dbReference>
<dbReference type="Proteomes" id="UP000014500">
    <property type="component" value="Unassembled WGS sequence"/>
</dbReference>
<reference evidence="10" key="1">
    <citation type="submission" date="2011-05" db="EMBL/GenBank/DDBJ databases">
        <authorList>
            <person name="Richards S.R."/>
            <person name="Qu J."/>
            <person name="Jiang H."/>
            <person name="Jhangiani S.N."/>
            <person name="Agravi P."/>
            <person name="Goodspeed R."/>
            <person name="Gross S."/>
            <person name="Mandapat C."/>
            <person name="Jackson L."/>
            <person name="Mathew T."/>
            <person name="Pu L."/>
            <person name="Thornton R."/>
            <person name="Saada N."/>
            <person name="Wilczek-Boney K.B."/>
            <person name="Lee S."/>
            <person name="Kovar C."/>
            <person name="Wu Y."/>
            <person name="Scherer S.E."/>
            <person name="Worley K.C."/>
            <person name="Muzny D.M."/>
            <person name="Gibbs R."/>
        </authorList>
    </citation>
    <scope>NUCLEOTIDE SEQUENCE</scope>
    <source>
        <strain evidence="10">Brora</strain>
    </source>
</reference>
<dbReference type="InterPro" id="IPR008967">
    <property type="entry name" value="p53-like_TF_DNA-bd_sf"/>
</dbReference>
<dbReference type="PhylomeDB" id="T1J6G1"/>
<dbReference type="HOGENOM" id="CLU_014430_9_4_1"/>
<dbReference type="GO" id="GO:0001708">
    <property type="term" value="P:cell fate specification"/>
    <property type="evidence" value="ECO:0007669"/>
    <property type="project" value="TreeGrafter"/>
</dbReference>
<proteinExistence type="predicted"/>